<protein>
    <submittedName>
        <fullName evidence="2">Uncharacterized protein</fullName>
    </submittedName>
</protein>
<dbReference type="Proteomes" id="UP000191672">
    <property type="component" value="Unassembled WGS sequence"/>
</dbReference>
<organism evidence="2 3">
    <name type="scientific">Penicillium antarcticum</name>
    <dbReference type="NCBI Taxonomy" id="416450"/>
    <lineage>
        <taxon>Eukaryota</taxon>
        <taxon>Fungi</taxon>
        <taxon>Dikarya</taxon>
        <taxon>Ascomycota</taxon>
        <taxon>Pezizomycotina</taxon>
        <taxon>Eurotiomycetes</taxon>
        <taxon>Eurotiomycetidae</taxon>
        <taxon>Eurotiales</taxon>
        <taxon>Aspergillaceae</taxon>
        <taxon>Penicillium</taxon>
    </lineage>
</organism>
<dbReference type="EMBL" id="MDYN01000140">
    <property type="protein sequence ID" value="OQD75885.1"/>
    <property type="molecule type" value="Genomic_DNA"/>
</dbReference>
<comment type="caution">
    <text evidence="2">The sequence shown here is derived from an EMBL/GenBank/DDBJ whole genome shotgun (WGS) entry which is preliminary data.</text>
</comment>
<gene>
    <name evidence="2" type="ORF">PENANT_c140G07470</name>
</gene>
<dbReference type="AlphaFoldDB" id="A0A1V6PFS9"/>
<reference evidence="3" key="1">
    <citation type="journal article" date="2017" name="Nat. Microbiol.">
        <title>Global analysis of biosynthetic gene clusters reveals vast potential of secondary metabolite production in Penicillium species.</title>
        <authorList>
            <person name="Nielsen J.C."/>
            <person name="Grijseels S."/>
            <person name="Prigent S."/>
            <person name="Ji B."/>
            <person name="Dainat J."/>
            <person name="Nielsen K.F."/>
            <person name="Frisvad J.C."/>
            <person name="Workman M."/>
            <person name="Nielsen J."/>
        </authorList>
    </citation>
    <scope>NUCLEOTIDE SEQUENCE [LARGE SCALE GENOMIC DNA]</scope>
    <source>
        <strain evidence="3">IBT 31811</strain>
    </source>
</reference>
<evidence type="ECO:0000256" key="1">
    <source>
        <dbReference type="SAM" id="MobiDB-lite"/>
    </source>
</evidence>
<feature type="region of interest" description="Disordered" evidence="1">
    <location>
        <begin position="20"/>
        <end position="53"/>
    </location>
</feature>
<accession>A0A1V6PFS9</accession>
<evidence type="ECO:0000313" key="3">
    <source>
        <dbReference type="Proteomes" id="UP000191672"/>
    </source>
</evidence>
<keyword evidence="3" id="KW-1185">Reference proteome</keyword>
<sequence>MPYTRFPSSDEEEFFRVAAQQRRASAYGGRERARASAPVPTNAAASGSPSISFRTRRGVTPLVQASGVPNTPSRPVNSNLTTPAIEAKRIKRPRYNTKERARKCITCTGIGRVCTWSEDSNGKALPRCDDCTNRNKKCSDIPFSTEILDRYLAALADTSPAIDIAPINRPRADFLKAVKRYTQESNRAAKDSGKETTLVTSS</sequence>
<proteinExistence type="predicted"/>
<evidence type="ECO:0000313" key="2">
    <source>
        <dbReference type="EMBL" id="OQD75885.1"/>
    </source>
</evidence>
<name>A0A1V6PFS9_9EURO</name>
<feature type="compositionally biased region" description="Polar residues" evidence="1">
    <location>
        <begin position="43"/>
        <end position="53"/>
    </location>
</feature>